<keyword evidence="8" id="KW-1185">Reference proteome</keyword>
<feature type="domain" description="MaoC-like" evidence="6">
    <location>
        <begin position="563"/>
        <end position="661"/>
    </location>
</feature>
<evidence type="ECO:0000256" key="4">
    <source>
        <dbReference type="SAM" id="MobiDB-lite"/>
    </source>
</evidence>
<dbReference type="SUPFAM" id="SSF53720">
    <property type="entry name" value="ALDH-like"/>
    <property type="match status" value="1"/>
</dbReference>
<dbReference type="InterPro" id="IPR015590">
    <property type="entry name" value="Aldehyde_DH_dom"/>
</dbReference>
<keyword evidence="3" id="KW-0560">Oxidoreductase</keyword>
<evidence type="ECO:0000256" key="3">
    <source>
        <dbReference type="ARBA" id="ARBA00023002"/>
    </source>
</evidence>
<evidence type="ECO:0000256" key="2">
    <source>
        <dbReference type="ARBA" id="ARBA00009986"/>
    </source>
</evidence>
<dbReference type="NCBIfam" id="NF008868">
    <property type="entry name" value="PRK11903.1"/>
    <property type="match status" value="1"/>
</dbReference>
<dbReference type="InterPro" id="IPR016163">
    <property type="entry name" value="Ald_DH_C"/>
</dbReference>
<dbReference type="InterPro" id="IPR011966">
    <property type="entry name" value="PaaN-DH"/>
</dbReference>
<dbReference type="Proteomes" id="UP001059859">
    <property type="component" value="Chromosome"/>
</dbReference>
<dbReference type="Pfam" id="PF01575">
    <property type="entry name" value="MaoC_dehydratas"/>
    <property type="match status" value="1"/>
</dbReference>
<dbReference type="InterPro" id="IPR029069">
    <property type="entry name" value="HotDog_dom_sf"/>
</dbReference>
<dbReference type="CDD" id="cd07128">
    <property type="entry name" value="ALDH_MaoC-N"/>
    <property type="match status" value="1"/>
</dbReference>
<dbReference type="Gene3D" id="3.40.605.10">
    <property type="entry name" value="Aldehyde Dehydrogenase, Chain A, domain 1"/>
    <property type="match status" value="1"/>
</dbReference>
<comment type="similarity">
    <text evidence="1">Belongs to the enoyl-CoA hydratase/isomerase family.</text>
</comment>
<accession>A0ABY5YP79</accession>
<evidence type="ECO:0000313" key="7">
    <source>
        <dbReference type="EMBL" id="UWX96632.1"/>
    </source>
</evidence>
<organism evidence="7 8">
    <name type="scientific">Arthrobacter zhaoxinii</name>
    <dbReference type="NCBI Taxonomy" id="2964616"/>
    <lineage>
        <taxon>Bacteria</taxon>
        <taxon>Bacillati</taxon>
        <taxon>Actinomycetota</taxon>
        <taxon>Actinomycetes</taxon>
        <taxon>Micrococcales</taxon>
        <taxon>Micrococcaceae</taxon>
        <taxon>Arthrobacter</taxon>
    </lineage>
</organism>
<dbReference type="InterPro" id="IPR016161">
    <property type="entry name" value="Ald_DH/histidinol_DH"/>
</dbReference>
<dbReference type="EMBL" id="CP104275">
    <property type="protein sequence ID" value="UWX96632.1"/>
    <property type="molecule type" value="Genomic_DNA"/>
</dbReference>
<dbReference type="SUPFAM" id="SSF54637">
    <property type="entry name" value="Thioesterase/thiol ester dehydrase-isomerase"/>
    <property type="match status" value="1"/>
</dbReference>
<evidence type="ECO:0000256" key="1">
    <source>
        <dbReference type="ARBA" id="ARBA00005254"/>
    </source>
</evidence>
<evidence type="ECO:0000259" key="6">
    <source>
        <dbReference type="Pfam" id="PF01575"/>
    </source>
</evidence>
<proteinExistence type="inferred from homology"/>
<reference evidence="7" key="1">
    <citation type="submission" date="2022-09" db="EMBL/GenBank/DDBJ databases">
        <title>Novel species in genus Arthrobacter.</title>
        <authorList>
            <person name="Liu Y."/>
        </authorList>
    </citation>
    <scope>NUCLEOTIDE SEQUENCE</scope>
    <source>
        <strain evidence="7">Zg-Y815</strain>
    </source>
</reference>
<dbReference type="PANTHER" id="PTHR43111">
    <property type="entry name" value="ALDEHYDE DEHYDROGENASE B-RELATED"/>
    <property type="match status" value="1"/>
</dbReference>
<dbReference type="Gene3D" id="3.10.129.10">
    <property type="entry name" value="Hotdog Thioesterase"/>
    <property type="match status" value="1"/>
</dbReference>
<dbReference type="Pfam" id="PF00171">
    <property type="entry name" value="Aldedh"/>
    <property type="match status" value="1"/>
</dbReference>
<feature type="region of interest" description="Disordered" evidence="4">
    <location>
        <begin position="479"/>
        <end position="500"/>
    </location>
</feature>
<dbReference type="NCBIfam" id="TIGR02278">
    <property type="entry name" value="PaaN-DH"/>
    <property type="match status" value="1"/>
</dbReference>
<gene>
    <name evidence="7" type="primary">paaZ</name>
    <name evidence="7" type="ORF">N2K95_13405</name>
</gene>
<protein>
    <submittedName>
        <fullName evidence="7">Phenylacetic acid degradation bifunctional protein PaaZ</fullName>
    </submittedName>
</protein>
<dbReference type="Gene3D" id="3.40.309.10">
    <property type="entry name" value="Aldehyde Dehydrogenase, Chain A, domain 2"/>
    <property type="match status" value="1"/>
</dbReference>
<dbReference type="RefSeq" id="WP_260651930.1">
    <property type="nucleotide sequence ID" value="NZ_CP104275.1"/>
</dbReference>
<dbReference type="PANTHER" id="PTHR43111:SF1">
    <property type="entry name" value="ALDEHYDE DEHYDROGENASE B-RELATED"/>
    <property type="match status" value="1"/>
</dbReference>
<comment type="similarity">
    <text evidence="2">Belongs to the aldehyde dehydrogenase family.</text>
</comment>
<feature type="domain" description="Aldehyde dehydrogenase" evidence="5">
    <location>
        <begin position="30"/>
        <end position="519"/>
    </location>
</feature>
<dbReference type="InterPro" id="IPR002539">
    <property type="entry name" value="MaoC-like_dom"/>
</dbReference>
<evidence type="ECO:0000313" key="8">
    <source>
        <dbReference type="Proteomes" id="UP001059859"/>
    </source>
</evidence>
<dbReference type="InterPro" id="IPR016162">
    <property type="entry name" value="Ald_DH_N"/>
</dbReference>
<evidence type="ECO:0000259" key="5">
    <source>
        <dbReference type="Pfam" id="PF00171"/>
    </source>
</evidence>
<name>A0ABY5YP79_9MICC</name>
<sequence>MTATAIDVETVPSYVRDAWWMPDPAGARGAEVHDASTGELLALVSSEGLDTAAAVEHARTVGQAELGKSTFHQRALLLKELAMHLNAQREELYAVSARSGATRTDSLVDIDGGIGVLFAYGSKGRRELPNSTVIIDGAVEQLAKDGSFLGEHIYTRIPGVAVQINAFNFPVWGMLEKLAPAFLAGVPSIVKPASPTGYITAAAVRMIVDSGILPAGSLQLISGSARDLPDHLDYRDMVSFTGSASTAERLRAHPQIAVGGVRFTAETDSLNAAILGPDAVPGTPEFDAFIRSLVTEITAKAGQKCTAIRRAIVPAGLVDEVVAAAADRIRARVVLGDPRAGNVTMGALASREQLDGVREAVQRMLAAGAQLALGSLEAPDVVRADGSTGPAGGGAFMEPLLLSWPDSDADALHSIEAFGPVASVVGYTDVADAVRLAARGGGSLVATVCTNDPDTAREILTGIAGHHGRVLILNREDARSSTGHGSPVPHLVHGGPGRAGGGEELGGIRAVRHYMQRTAVQGSPNMLTALTGIWHSGGDRRFDAGHPFRKPLSELRVGDAVRSDLREVTLEDIAAFAETTGDTFYAHTDAAAAEANPFFPGIVAHGYLLLSWGAGLFVDPAPGPVLANYGLENLRFLTPVAAGDSIRVTLTAKKITPRETDEYGEVAWDAVLTNQNDELVATYDVLTLVEK</sequence>